<dbReference type="InterPro" id="IPR012296">
    <property type="entry name" value="Nuclease_put_TT1808"/>
</dbReference>
<protein>
    <submittedName>
        <fullName evidence="2">Uma2 family endonuclease</fullName>
    </submittedName>
</protein>
<dbReference type="EMBL" id="JAUFQS010000009">
    <property type="protein sequence ID" value="MDN3688356.1"/>
    <property type="molecule type" value="Genomic_DNA"/>
</dbReference>
<comment type="caution">
    <text evidence="2">The sequence shown here is derived from an EMBL/GenBank/DDBJ whole genome shotgun (WGS) entry which is preliminary data.</text>
</comment>
<dbReference type="InterPro" id="IPR011335">
    <property type="entry name" value="Restrct_endonuc-II-like"/>
</dbReference>
<gene>
    <name evidence="2" type="ORF">QWZ15_10980</name>
</gene>
<dbReference type="SUPFAM" id="SSF52980">
    <property type="entry name" value="Restriction endonuclease-like"/>
    <property type="match status" value="1"/>
</dbReference>
<dbReference type="CDD" id="cd06260">
    <property type="entry name" value="DUF820-like"/>
    <property type="match status" value="1"/>
</dbReference>
<dbReference type="Gene3D" id="3.90.1570.10">
    <property type="entry name" value="tt1808, chain A"/>
    <property type="match status" value="1"/>
</dbReference>
<organism evidence="2 3">
    <name type="scientific">Cyclobacterium jeungdonense</name>
    <dbReference type="NCBI Taxonomy" id="708087"/>
    <lineage>
        <taxon>Bacteria</taxon>
        <taxon>Pseudomonadati</taxon>
        <taxon>Bacteroidota</taxon>
        <taxon>Cytophagia</taxon>
        <taxon>Cytophagales</taxon>
        <taxon>Cyclobacteriaceae</taxon>
        <taxon>Cyclobacterium</taxon>
    </lineage>
</organism>
<keyword evidence="2" id="KW-0378">Hydrolase</keyword>
<keyword evidence="3" id="KW-1185">Reference proteome</keyword>
<dbReference type="InterPro" id="IPR008538">
    <property type="entry name" value="Uma2"/>
</dbReference>
<dbReference type="GO" id="GO:0004519">
    <property type="term" value="F:endonuclease activity"/>
    <property type="evidence" value="ECO:0007669"/>
    <property type="project" value="UniProtKB-KW"/>
</dbReference>
<sequence>MTTKESQDKLKEPFSAYGSYSYSDYLSWQVDGMVELIRGKVHKMTAAPSRKHQDISLKISSQLFQLLTGKVCKVYEAPFDVRLPGKAKDNMDIHTVVQPDICVICDRSKLDDAGCIGAPDLIVEILSPGNNQKDLQHKYDVYEENGVREYWIIHPEEQTLLVYTLRDERFVPSKLFTVGEKVASSCLPDFCLDLEELFDQLD</sequence>
<keyword evidence="2" id="KW-0255">Endonuclease</keyword>
<feature type="domain" description="Putative restriction endonuclease" evidence="1">
    <location>
        <begin position="24"/>
        <end position="194"/>
    </location>
</feature>
<accession>A0ABT8C7J9</accession>
<evidence type="ECO:0000259" key="1">
    <source>
        <dbReference type="Pfam" id="PF05685"/>
    </source>
</evidence>
<dbReference type="RefSeq" id="WP_163386001.1">
    <property type="nucleotide sequence ID" value="NZ_JAUFQS010000009.1"/>
</dbReference>
<dbReference type="PANTHER" id="PTHR34107">
    <property type="entry name" value="SLL0198 PROTEIN-RELATED"/>
    <property type="match status" value="1"/>
</dbReference>
<dbReference type="Proteomes" id="UP001236663">
    <property type="component" value="Unassembled WGS sequence"/>
</dbReference>
<name>A0ABT8C7J9_9BACT</name>
<dbReference type="Pfam" id="PF05685">
    <property type="entry name" value="Uma2"/>
    <property type="match status" value="1"/>
</dbReference>
<reference evidence="3" key="1">
    <citation type="journal article" date="2019" name="Int. J. Syst. Evol. Microbiol.">
        <title>The Global Catalogue of Microorganisms (GCM) 10K type strain sequencing project: providing services to taxonomists for standard genome sequencing and annotation.</title>
        <authorList>
            <consortium name="The Broad Institute Genomics Platform"/>
            <consortium name="The Broad Institute Genome Sequencing Center for Infectious Disease"/>
            <person name="Wu L."/>
            <person name="Ma J."/>
        </authorList>
    </citation>
    <scope>NUCLEOTIDE SEQUENCE [LARGE SCALE GENOMIC DNA]</scope>
    <source>
        <strain evidence="3">CECT 7706</strain>
    </source>
</reference>
<evidence type="ECO:0000313" key="3">
    <source>
        <dbReference type="Proteomes" id="UP001236663"/>
    </source>
</evidence>
<proteinExistence type="predicted"/>
<dbReference type="PANTHER" id="PTHR34107:SF4">
    <property type="entry name" value="SLL1222 PROTEIN"/>
    <property type="match status" value="1"/>
</dbReference>
<evidence type="ECO:0000313" key="2">
    <source>
        <dbReference type="EMBL" id="MDN3688356.1"/>
    </source>
</evidence>
<keyword evidence="2" id="KW-0540">Nuclease</keyword>